<keyword evidence="11" id="KW-1185">Reference proteome</keyword>
<dbReference type="OrthoDB" id="9796690at2"/>
<keyword evidence="4 8" id="KW-0479">Metal-binding</keyword>
<keyword evidence="3 8" id="KW-0540">Nuclease</keyword>
<keyword evidence="6 8" id="KW-0460">Magnesium</keyword>
<dbReference type="InterPro" id="IPR050556">
    <property type="entry name" value="Type_II_TA_system_RNase"/>
</dbReference>
<accession>A0A1H2UKK6</accession>
<feature type="domain" description="PIN" evidence="9">
    <location>
        <begin position="3"/>
        <end position="125"/>
    </location>
</feature>
<keyword evidence="8" id="KW-0800">Toxin</keyword>
<evidence type="ECO:0000256" key="8">
    <source>
        <dbReference type="HAMAP-Rule" id="MF_00265"/>
    </source>
</evidence>
<evidence type="ECO:0000313" key="10">
    <source>
        <dbReference type="EMBL" id="SDW56600.1"/>
    </source>
</evidence>
<evidence type="ECO:0000256" key="3">
    <source>
        <dbReference type="ARBA" id="ARBA00022722"/>
    </source>
</evidence>
<dbReference type="EMBL" id="FNNZ01000005">
    <property type="protein sequence ID" value="SDW56600.1"/>
    <property type="molecule type" value="Genomic_DNA"/>
</dbReference>
<protein>
    <recommendedName>
        <fullName evidence="8">Ribonuclease VapC</fullName>
        <shortName evidence="8">RNase VapC</shortName>
        <ecNumber evidence="8">3.1.-.-</ecNumber>
    </recommendedName>
    <alternativeName>
        <fullName evidence="8">Toxin VapC</fullName>
    </alternativeName>
</protein>
<dbReference type="InterPro" id="IPR029060">
    <property type="entry name" value="PIN-like_dom_sf"/>
</dbReference>
<dbReference type="PANTHER" id="PTHR33653">
    <property type="entry name" value="RIBONUCLEASE VAPC2"/>
    <property type="match status" value="1"/>
</dbReference>
<dbReference type="HAMAP" id="MF_00265">
    <property type="entry name" value="VapC_Nob1"/>
    <property type="match status" value="1"/>
</dbReference>
<reference evidence="11" key="1">
    <citation type="submission" date="2016-10" db="EMBL/GenBank/DDBJ databases">
        <authorList>
            <person name="Varghese N."/>
            <person name="Submissions S."/>
        </authorList>
    </citation>
    <scope>NUCLEOTIDE SEQUENCE [LARGE SCALE GENOMIC DNA]</scope>
    <source>
        <strain evidence="11">DSM 217</strain>
    </source>
</reference>
<dbReference type="STRING" id="1058.SAMN05421783_105154"/>
<dbReference type="Gene3D" id="3.40.50.1010">
    <property type="entry name" value="5'-nuclease"/>
    <property type="match status" value="1"/>
</dbReference>
<dbReference type="PANTHER" id="PTHR33653:SF1">
    <property type="entry name" value="RIBONUCLEASE VAPC2"/>
    <property type="match status" value="1"/>
</dbReference>
<dbReference type="GO" id="GO:0004540">
    <property type="term" value="F:RNA nuclease activity"/>
    <property type="evidence" value="ECO:0007669"/>
    <property type="project" value="InterPro"/>
</dbReference>
<keyword evidence="10" id="KW-0255">Endonuclease</keyword>
<dbReference type="AlphaFoldDB" id="A0A1H2UKK6"/>
<dbReference type="SUPFAM" id="SSF88723">
    <property type="entry name" value="PIN domain-like"/>
    <property type="match status" value="1"/>
</dbReference>
<evidence type="ECO:0000256" key="6">
    <source>
        <dbReference type="ARBA" id="ARBA00022842"/>
    </source>
</evidence>
<dbReference type="RefSeq" id="WP_093029771.1">
    <property type="nucleotide sequence ID" value="NZ_FNNZ01000005.1"/>
</dbReference>
<feature type="binding site" evidence="8">
    <location>
        <position position="98"/>
    </location>
    <ligand>
        <name>Mg(2+)</name>
        <dbReference type="ChEBI" id="CHEBI:18420"/>
    </ligand>
</feature>
<evidence type="ECO:0000256" key="7">
    <source>
        <dbReference type="ARBA" id="ARBA00038093"/>
    </source>
</evidence>
<dbReference type="EC" id="3.1.-.-" evidence="8"/>
<organism evidence="10 11">
    <name type="scientific">Thiocapsa roseopersicina</name>
    <dbReference type="NCBI Taxonomy" id="1058"/>
    <lineage>
        <taxon>Bacteria</taxon>
        <taxon>Pseudomonadati</taxon>
        <taxon>Pseudomonadota</taxon>
        <taxon>Gammaproteobacteria</taxon>
        <taxon>Chromatiales</taxon>
        <taxon>Chromatiaceae</taxon>
        <taxon>Thiocapsa</taxon>
    </lineage>
</organism>
<proteinExistence type="inferred from homology"/>
<dbReference type="Pfam" id="PF01850">
    <property type="entry name" value="PIN"/>
    <property type="match status" value="1"/>
</dbReference>
<dbReference type="InterPro" id="IPR002716">
    <property type="entry name" value="PIN_dom"/>
</dbReference>
<comment type="cofactor">
    <cofactor evidence="1 8">
        <name>Mg(2+)</name>
        <dbReference type="ChEBI" id="CHEBI:18420"/>
    </cofactor>
</comment>
<dbReference type="GO" id="GO:0016787">
    <property type="term" value="F:hydrolase activity"/>
    <property type="evidence" value="ECO:0007669"/>
    <property type="project" value="UniProtKB-KW"/>
</dbReference>
<dbReference type="InterPro" id="IPR022907">
    <property type="entry name" value="VapC_family"/>
</dbReference>
<keyword evidence="2 8" id="KW-1277">Toxin-antitoxin system</keyword>
<evidence type="ECO:0000256" key="4">
    <source>
        <dbReference type="ARBA" id="ARBA00022723"/>
    </source>
</evidence>
<dbReference type="GO" id="GO:0090729">
    <property type="term" value="F:toxin activity"/>
    <property type="evidence" value="ECO:0007669"/>
    <property type="project" value="UniProtKB-KW"/>
</dbReference>
<keyword evidence="5 8" id="KW-0378">Hydrolase</keyword>
<comment type="function">
    <text evidence="8">Toxic component of a toxin-antitoxin (TA) system. An RNase.</text>
</comment>
<evidence type="ECO:0000313" key="11">
    <source>
        <dbReference type="Proteomes" id="UP000198816"/>
    </source>
</evidence>
<evidence type="ECO:0000256" key="1">
    <source>
        <dbReference type="ARBA" id="ARBA00001946"/>
    </source>
</evidence>
<sequence length="132" mass="14981">MIVLLDTDICIYAINQKRPDILRQIRNYRIGDVGISSITYAELRFGVENSSRVDDNLDRLERFLLPLEILPFDAEAGRRYGRLRVALKRAGCVIGPNDLLIAAHALSLDATLVTNNINEFKRVEGLRVEQWG</sequence>
<feature type="binding site" evidence="8">
    <location>
        <position position="6"/>
    </location>
    <ligand>
        <name>Mg(2+)</name>
        <dbReference type="ChEBI" id="CHEBI:18420"/>
    </ligand>
</feature>
<evidence type="ECO:0000256" key="2">
    <source>
        <dbReference type="ARBA" id="ARBA00022649"/>
    </source>
</evidence>
<name>A0A1H2UKK6_THIRO</name>
<evidence type="ECO:0000256" key="5">
    <source>
        <dbReference type="ARBA" id="ARBA00022801"/>
    </source>
</evidence>
<dbReference type="CDD" id="cd09881">
    <property type="entry name" value="PIN_VapC4-5_FitB-like"/>
    <property type="match status" value="1"/>
</dbReference>
<gene>
    <name evidence="8" type="primary">vapC</name>
    <name evidence="10" type="ORF">SAMN05421783_105154</name>
</gene>
<dbReference type="Proteomes" id="UP000198816">
    <property type="component" value="Unassembled WGS sequence"/>
</dbReference>
<dbReference type="GO" id="GO:0004519">
    <property type="term" value="F:endonuclease activity"/>
    <property type="evidence" value="ECO:0007669"/>
    <property type="project" value="UniProtKB-KW"/>
</dbReference>
<evidence type="ECO:0000259" key="9">
    <source>
        <dbReference type="Pfam" id="PF01850"/>
    </source>
</evidence>
<comment type="similarity">
    <text evidence="7 8">Belongs to the PINc/VapC protein family.</text>
</comment>
<dbReference type="GO" id="GO:0000287">
    <property type="term" value="F:magnesium ion binding"/>
    <property type="evidence" value="ECO:0007669"/>
    <property type="project" value="UniProtKB-UniRule"/>
</dbReference>